<dbReference type="InterPro" id="IPR036249">
    <property type="entry name" value="Thioredoxin-like_sf"/>
</dbReference>
<dbReference type="Pfam" id="PF01323">
    <property type="entry name" value="DSBA"/>
    <property type="match status" value="1"/>
</dbReference>
<dbReference type="STRING" id="159087.Daro_3864"/>
<name>Q478Y9_DECAR</name>
<evidence type="ECO:0000256" key="3">
    <source>
        <dbReference type="ARBA" id="ARBA00022729"/>
    </source>
</evidence>
<dbReference type="OrthoDB" id="9784896at2"/>
<dbReference type="GO" id="GO:0015036">
    <property type="term" value="F:disulfide oxidoreductase activity"/>
    <property type="evidence" value="ECO:0007669"/>
    <property type="project" value="UniProtKB-ARBA"/>
</dbReference>
<feature type="chain" id="PRO_5004233334" description="Thiol:disulfide interchange protein" evidence="9">
    <location>
        <begin position="28"/>
        <end position="218"/>
    </location>
</feature>
<keyword evidence="4 7" id="KW-0574">Periplasm</keyword>
<keyword evidence="3 9" id="KW-0732">Signal</keyword>
<comment type="subcellular location">
    <subcellularLocation>
        <location evidence="1 7">Periplasm</location>
    </subcellularLocation>
</comment>
<keyword evidence="6" id="KW-0676">Redox-active center</keyword>
<dbReference type="PROSITE" id="PS51318">
    <property type="entry name" value="TAT"/>
    <property type="match status" value="1"/>
</dbReference>
<reference evidence="11" key="1">
    <citation type="submission" date="2005-08" db="EMBL/GenBank/DDBJ databases">
        <title>Complete sequence of Dechloromonas aromatica RCB.</title>
        <authorList>
            <person name="Salinero K.K."/>
            <person name="Copeland A."/>
            <person name="Lucas S."/>
            <person name="Lapidus A."/>
            <person name="Barry K."/>
            <person name="Detter J.C."/>
            <person name="Glavina T."/>
            <person name="Hammon N."/>
            <person name="Israni S."/>
            <person name="Pitluck S."/>
            <person name="Di Bartolo G."/>
            <person name="Trong S."/>
            <person name="Schmutz J."/>
            <person name="Larimer F."/>
            <person name="Land M."/>
            <person name="Ivanova N."/>
            <person name="Richardson P."/>
        </authorList>
    </citation>
    <scope>NUCLEOTIDE SEQUENCE</scope>
    <source>
        <strain evidence="11">RCB</strain>
    </source>
</reference>
<protein>
    <recommendedName>
        <fullName evidence="7">Thiol:disulfide interchange protein</fullName>
    </recommendedName>
</protein>
<dbReference type="HOGENOM" id="CLU_088255_1_0_4"/>
<dbReference type="CDD" id="cd03019">
    <property type="entry name" value="DsbA_DsbA"/>
    <property type="match status" value="1"/>
</dbReference>
<evidence type="ECO:0000256" key="9">
    <source>
        <dbReference type="SAM" id="SignalP"/>
    </source>
</evidence>
<evidence type="ECO:0000256" key="8">
    <source>
        <dbReference type="PIRSR" id="PIRSR001488-1"/>
    </source>
</evidence>
<dbReference type="PANTHER" id="PTHR35891:SF3">
    <property type="entry name" value="THIOL:DISULFIDE INTERCHANGE PROTEIN DSBL"/>
    <property type="match status" value="1"/>
</dbReference>
<feature type="domain" description="Thioredoxin" evidence="10">
    <location>
        <begin position="17"/>
        <end position="204"/>
    </location>
</feature>
<organism evidence="11">
    <name type="scientific">Dechloromonas aromatica (strain RCB)</name>
    <dbReference type="NCBI Taxonomy" id="159087"/>
    <lineage>
        <taxon>Bacteria</taxon>
        <taxon>Pseudomonadati</taxon>
        <taxon>Pseudomonadota</taxon>
        <taxon>Betaproteobacteria</taxon>
        <taxon>Rhodocyclales</taxon>
        <taxon>Azonexaceae</taxon>
        <taxon>Dechloromonas</taxon>
    </lineage>
</organism>
<dbReference type="InterPro" id="IPR013766">
    <property type="entry name" value="Thioredoxin_domain"/>
</dbReference>
<evidence type="ECO:0000256" key="2">
    <source>
        <dbReference type="ARBA" id="ARBA00005791"/>
    </source>
</evidence>
<evidence type="ECO:0000256" key="4">
    <source>
        <dbReference type="ARBA" id="ARBA00022764"/>
    </source>
</evidence>
<dbReference type="eggNOG" id="COG1651">
    <property type="taxonomic scope" value="Bacteria"/>
</dbReference>
<dbReference type="SUPFAM" id="SSF52833">
    <property type="entry name" value="Thioredoxin-like"/>
    <property type="match status" value="1"/>
</dbReference>
<evidence type="ECO:0000256" key="6">
    <source>
        <dbReference type="ARBA" id="ARBA00023284"/>
    </source>
</evidence>
<dbReference type="PROSITE" id="PS51352">
    <property type="entry name" value="THIOREDOXIN_2"/>
    <property type="match status" value="1"/>
</dbReference>
<accession>Q478Y9</accession>
<feature type="signal peptide" evidence="9">
    <location>
        <begin position="1"/>
        <end position="27"/>
    </location>
</feature>
<dbReference type="InterPro" id="IPR023205">
    <property type="entry name" value="DsbA/DsbL"/>
</dbReference>
<dbReference type="InterPro" id="IPR001853">
    <property type="entry name" value="DSBA-like_thioredoxin_dom"/>
</dbReference>
<dbReference type="GO" id="GO:0042597">
    <property type="term" value="C:periplasmic space"/>
    <property type="evidence" value="ECO:0007669"/>
    <property type="project" value="UniProtKB-SubCell"/>
</dbReference>
<dbReference type="EMBL" id="CP000089">
    <property type="protein sequence ID" value="AAZ48592.1"/>
    <property type="molecule type" value="Genomic_DNA"/>
</dbReference>
<dbReference type="InterPro" id="IPR050824">
    <property type="entry name" value="Thiol_disulfide_DsbA"/>
</dbReference>
<proteinExistence type="inferred from homology"/>
<dbReference type="PIRSF" id="PIRSF001488">
    <property type="entry name" value="Tdi_protein"/>
    <property type="match status" value="1"/>
</dbReference>
<dbReference type="PANTHER" id="PTHR35891">
    <property type="entry name" value="THIOL:DISULFIDE INTERCHANGE PROTEIN DSBA"/>
    <property type="match status" value="1"/>
</dbReference>
<dbReference type="KEGG" id="dar:Daro_3864"/>
<evidence type="ECO:0000256" key="7">
    <source>
        <dbReference type="PIRNR" id="PIRNR001488"/>
    </source>
</evidence>
<dbReference type="InterPro" id="IPR006311">
    <property type="entry name" value="TAT_signal"/>
</dbReference>
<evidence type="ECO:0000256" key="1">
    <source>
        <dbReference type="ARBA" id="ARBA00004418"/>
    </source>
</evidence>
<evidence type="ECO:0000256" key="5">
    <source>
        <dbReference type="ARBA" id="ARBA00023157"/>
    </source>
</evidence>
<dbReference type="AlphaFoldDB" id="Q478Y9"/>
<evidence type="ECO:0000259" key="10">
    <source>
        <dbReference type="PROSITE" id="PS51352"/>
    </source>
</evidence>
<feature type="disulfide bond" description="Redox-active" evidence="8">
    <location>
        <begin position="59"/>
        <end position="62"/>
    </location>
</feature>
<keyword evidence="5 7" id="KW-1015">Disulfide bond</keyword>
<evidence type="ECO:0000313" key="11">
    <source>
        <dbReference type="EMBL" id="AAZ48592.1"/>
    </source>
</evidence>
<comment type="similarity">
    <text evidence="2">Belongs to the thioredoxin family. DsbA subfamily.</text>
</comment>
<gene>
    <name evidence="11" type="ordered locus">Daro_3864</name>
</gene>
<sequence>MKVSRRSFVSTIFAFGAALAVAMPSFAQTVGKDYTPIVPAQATEDAAKIEVLEFFSYGCPHCADFNPLLTAWVAKQQGDVVVKKVPITFGRAAWANIAKLYYTLEITGDLHRLEADVFKAIHAERQNLFDEKTVTEWALKKGVDAKKFAETFNSFGVMSKVKRGDQMAQAYKITGVPALAVEGKYLVGGKDFNEALAITDSLIAKVRSEKSGKGAGKK</sequence>
<dbReference type="Gene3D" id="3.40.30.10">
    <property type="entry name" value="Glutaredoxin"/>
    <property type="match status" value="1"/>
</dbReference>
<dbReference type="PROSITE" id="PS00194">
    <property type="entry name" value="THIOREDOXIN_1"/>
    <property type="match status" value="1"/>
</dbReference>
<dbReference type="InterPro" id="IPR017937">
    <property type="entry name" value="Thioredoxin_CS"/>
</dbReference>